<dbReference type="SUPFAM" id="SSF51695">
    <property type="entry name" value="PLC-like phosphodiesterases"/>
    <property type="match status" value="1"/>
</dbReference>
<dbReference type="PROSITE" id="PS51318">
    <property type="entry name" value="TAT"/>
    <property type="match status" value="1"/>
</dbReference>
<dbReference type="InterPro" id="IPR051236">
    <property type="entry name" value="HAT_RTT109-like"/>
</dbReference>
<name>A0A7J0D4E5_STRMI</name>
<evidence type="ECO:0000313" key="3">
    <source>
        <dbReference type="EMBL" id="GFN09054.1"/>
    </source>
</evidence>
<dbReference type="Proteomes" id="UP000498740">
    <property type="component" value="Unassembled WGS sequence"/>
</dbReference>
<gene>
    <name evidence="3" type="ORF">Smic_76100</name>
</gene>
<organism evidence="3 4">
    <name type="scientific">Streptomyces microflavus</name>
    <name type="common">Streptomyces lipmanii</name>
    <dbReference type="NCBI Taxonomy" id="1919"/>
    <lineage>
        <taxon>Bacteria</taxon>
        <taxon>Bacillati</taxon>
        <taxon>Actinomycetota</taxon>
        <taxon>Actinomycetes</taxon>
        <taxon>Kitasatosporales</taxon>
        <taxon>Streptomycetaceae</taxon>
        <taxon>Streptomyces</taxon>
    </lineage>
</organism>
<dbReference type="AlphaFoldDB" id="A0A7J0D4E5"/>
<evidence type="ECO:0000256" key="2">
    <source>
        <dbReference type="SAM" id="SignalP"/>
    </source>
</evidence>
<reference evidence="3 4" key="1">
    <citation type="submission" date="2020-05" db="EMBL/GenBank/DDBJ databases">
        <title>Whole genome shotgun sequence of Streptomyces microflavus NBRC 13062.</title>
        <authorList>
            <person name="Komaki H."/>
            <person name="Tamura T."/>
        </authorList>
    </citation>
    <scope>NUCLEOTIDE SEQUENCE [LARGE SCALE GENOMIC DNA]</scope>
    <source>
        <strain evidence="3 4">NBRC 13062</strain>
    </source>
</reference>
<dbReference type="PANTHER" id="PTHR31571">
    <property type="entry name" value="ALTERED INHERITANCE OF MITOCHONDRIA PROTEIN 6"/>
    <property type="match status" value="1"/>
</dbReference>
<keyword evidence="2" id="KW-0732">Signal</keyword>
<dbReference type="PANTHER" id="PTHR31571:SF1">
    <property type="entry name" value="ALTERED INHERITANCE OF MITOCHONDRIA PROTEIN 6"/>
    <property type="match status" value="1"/>
</dbReference>
<evidence type="ECO:0000313" key="4">
    <source>
        <dbReference type="Proteomes" id="UP000498740"/>
    </source>
</evidence>
<dbReference type="InterPro" id="IPR017946">
    <property type="entry name" value="PLC-like_Pdiesterase_TIM-brl"/>
</dbReference>
<dbReference type="InterPro" id="IPR006311">
    <property type="entry name" value="TAT_signal"/>
</dbReference>
<feature type="signal peptide" evidence="2">
    <location>
        <begin position="1"/>
        <end position="35"/>
    </location>
</feature>
<dbReference type="RefSeq" id="WP_032759160.1">
    <property type="nucleotide sequence ID" value="NZ_BMUG01000003.1"/>
</dbReference>
<dbReference type="GO" id="GO:0008081">
    <property type="term" value="F:phosphoric diester hydrolase activity"/>
    <property type="evidence" value="ECO:0007669"/>
    <property type="project" value="InterPro"/>
</dbReference>
<dbReference type="CDD" id="cd08577">
    <property type="entry name" value="PI-PLCc_GDPD_SF_unchar3"/>
    <property type="match status" value="1"/>
</dbReference>
<comment type="caution">
    <text evidence="3">The sequence shown here is derived from an EMBL/GenBank/DDBJ whole genome shotgun (WGS) entry which is preliminary data.</text>
</comment>
<feature type="chain" id="PRO_5029803424" description="Altered inheritance of mitochondria protein 6" evidence="2">
    <location>
        <begin position="36"/>
        <end position="301"/>
    </location>
</feature>
<dbReference type="Gene3D" id="3.20.20.190">
    <property type="entry name" value="Phosphatidylinositol (PI) phosphodiesterase"/>
    <property type="match status" value="1"/>
</dbReference>
<evidence type="ECO:0000256" key="1">
    <source>
        <dbReference type="ARBA" id="ARBA00014286"/>
    </source>
</evidence>
<dbReference type="InterPro" id="IPR039559">
    <property type="entry name" value="AIM6_PI-PLC-like_dom"/>
</dbReference>
<sequence length="301" mass="32478">MAVPSAPAAPTRRRALTVTLATAAAVIAAPAGVAAASPAAVGRPSGPRPLRHAHAHNDYLHPRPLYDALAHGFTSVEADIFLVDGELLVAHDPAGLDPRRTLAALYLDPLRALVRAGRGSVHPHHRAPLQLLIDIKADGVAAYRELDRQLARHRSLFTRYHHGRVRPGAVTAVISGDRAARVPMEAQRTRLAFYDGRLDDLGAASPASFTPLISANWTQTFGWLGAGPFPRAERDRLRTLVAAAHREGRRIRFWATPDLPGPEREAVWSELLAAGVDHLNTDDLAGLERFLRARAGAPRAS</sequence>
<dbReference type="EMBL" id="BLWD01000001">
    <property type="protein sequence ID" value="GFN09054.1"/>
    <property type="molecule type" value="Genomic_DNA"/>
</dbReference>
<accession>A0A7J0D4E5</accession>
<protein>
    <recommendedName>
        <fullName evidence="1">Altered inheritance of mitochondria protein 6</fullName>
    </recommendedName>
</protein>
<dbReference type="Pfam" id="PF13653">
    <property type="entry name" value="GDPD_2"/>
    <property type="match status" value="1"/>
</dbReference>
<dbReference type="GO" id="GO:0006629">
    <property type="term" value="P:lipid metabolic process"/>
    <property type="evidence" value="ECO:0007669"/>
    <property type="project" value="InterPro"/>
</dbReference>
<proteinExistence type="predicted"/>